<feature type="region of interest" description="Disordered" evidence="1">
    <location>
        <begin position="1"/>
        <end position="49"/>
    </location>
</feature>
<dbReference type="RefSeq" id="WP_237971615.1">
    <property type="nucleotide sequence ID" value="NZ_JAKNDE010000006.1"/>
</dbReference>
<protein>
    <submittedName>
        <fullName evidence="2">Uncharacterized protein</fullName>
    </submittedName>
</protein>
<dbReference type="Proteomes" id="UP001200089">
    <property type="component" value="Unassembled WGS sequence"/>
</dbReference>
<evidence type="ECO:0000313" key="2">
    <source>
        <dbReference type="EMBL" id="MCG5033221.1"/>
    </source>
</evidence>
<sequence>MEKREKKPKRNLKKGLTKPKTRHHRSVKKRKRDLKNEQKKRRGAERLSEKRIKKDSLLQPDYLDILWIKPSRF</sequence>
<evidence type="ECO:0000256" key="1">
    <source>
        <dbReference type="SAM" id="MobiDB-lite"/>
    </source>
</evidence>
<gene>
    <name evidence="2" type="ORF">L0P48_06290</name>
</gene>
<feature type="compositionally biased region" description="Basic residues" evidence="1">
    <location>
        <begin position="1"/>
        <end position="43"/>
    </location>
</feature>
<name>A0AAW5CRY2_9FIRM</name>
<reference evidence="2" key="1">
    <citation type="submission" date="2022-01" db="EMBL/GenBank/DDBJ databases">
        <title>Collection of gut derived symbiotic bacterial strains cultured from healthy donors.</title>
        <authorList>
            <person name="Lin H."/>
            <person name="Kohout C."/>
            <person name="Waligurski E."/>
            <person name="Pamer E.G."/>
        </authorList>
    </citation>
    <scope>NUCLEOTIDE SEQUENCE</scope>
    <source>
        <strain evidence="2">DFI.1.11</strain>
    </source>
</reference>
<proteinExistence type="predicted"/>
<dbReference type="EMBL" id="JAKNDE010000006">
    <property type="protein sequence ID" value="MCG5033221.1"/>
    <property type="molecule type" value="Genomic_DNA"/>
</dbReference>
<accession>A0AAW5CRY2</accession>
<comment type="caution">
    <text evidence="2">The sequence shown here is derived from an EMBL/GenBank/DDBJ whole genome shotgun (WGS) entry which is preliminary data.</text>
</comment>
<organism evidence="2 3">
    <name type="scientific">Blautia massiliensis</name>
    <name type="common">ex Durand et al. 2017</name>
    <dbReference type="NCBI Taxonomy" id="1737424"/>
    <lineage>
        <taxon>Bacteria</taxon>
        <taxon>Bacillati</taxon>
        <taxon>Bacillota</taxon>
        <taxon>Clostridia</taxon>
        <taxon>Lachnospirales</taxon>
        <taxon>Lachnospiraceae</taxon>
        <taxon>Blautia</taxon>
    </lineage>
</organism>
<dbReference type="AlphaFoldDB" id="A0AAW5CRY2"/>
<evidence type="ECO:0000313" key="3">
    <source>
        <dbReference type="Proteomes" id="UP001200089"/>
    </source>
</evidence>